<name>A0A931HBH9_9SPHN</name>
<dbReference type="Proteomes" id="UP000617634">
    <property type="component" value="Unassembled WGS sequence"/>
</dbReference>
<comment type="caution">
    <text evidence="2">The sequence shown here is derived from an EMBL/GenBank/DDBJ whole genome shotgun (WGS) entry which is preliminary data.</text>
</comment>
<dbReference type="RefSeq" id="WP_197162445.1">
    <property type="nucleotide sequence ID" value="NZ_JADZGI010000001.1"/>
</dbReference>
<keyword evidence="3" id="KW-1185">Reference proteome</keyword>
<sequence>MQPDLFGIPSTPRAKPGTGNGLLIGHLTNGMSKADLDRNYRAGRYPDAHPIYLREAGLDRPCTADFERGNDE</sequence>
<evidence type="ECO:0000256" key="1">
    <source>
        <dbReference type="SAM" id="MobiDB-lite"/>
    </source>
</evidence>
<accession>A0A931HBH9</accession>
<gene>
    <name evidence="2" type="ORF">I5E68_07160</name>
</gene>
<reference evidence="2" key="1">
    <citation type="submission" date="2020-11" db="EMBL/GenBank/DDBJ databases">
        <title>Novosphingobium aureum sp. nov., a marine bacterium isolated from sediment of a salt flat.</title>
        <authorList>
            <person name="Yoo Y."/>
            <person name="Kim J.-J."/>
        </authorList>
    </citation>
    <scope>NUCLEOTIDE SEQUENCE</scope>
    <source>
        <strain evidence="2">YJ-S2-02</strain>
    </source>
</reference>
<proteinExistence type="predicted"/>
<organism evidence="2 3">
    <name type="scientific">Novosphingobium aureum</name>
    <dbReference type="NCBI Taxonomy" id="2792964"/>
    <lineage>
        <taxon>Bacteria</taxon>
        <taxon>Pseudomonadati</taxon>
        <taxon>Pseudomonadota</taxon>
        <taxon>Alphaproteobacteria</taxon>
        <taxon>Sphingomonadales</taxon>
        <taxon>Sphingomonadaceae</taxon>
        <taxon>Novosphingobium</taxon>
    </lineage>
</organism>
<dbReference type="EMBL" id="JADZGI010000001">
    <property type="protein sequence ID" value="MBH0112729.1"/>
    <property type="molecule type" value="Genomic_DNA"/>
</dbReference>
<protein>
    <submittedName>
        <fullName evidence="2">Uncharacterized protein</fullName>
    </submittedName>
</protein>
<evidence type="ECO:0000313" key="3">
    <source>
        <dbReference type="Proteomes" id="UP000617634"/>
    </source>
</evidence>
<feature type="region of interest" description="Disordered" evidence="1">
    <location>
        <begin position="1"/>
        <end position="22"/>
    </location>
</feature>
<dbReference type="AlphaFoldDB" id="A0A931HBH9"/>
<evidence type="ECO:0000313" key="2">
    <source>
        <dbReference type="EMBL" id="MBH0112729.1"/>
    </source>
</evidence>